<feature type="domain" description="CBS" evidence="3">
    <location>
        <begin position="68"/>
        <end position="127"/>
    </location>
</feature>
<gene>
    <name evidence="4" type="ORF">GCM10007981_02520</name>
</gene>
<feature type="domain" description="CBS" evidence="3">
    <location>
        <begin position="131"/>
        <end position="187"/>
    </location>
</feature>
<dbReference type="RefSeq" id="WP_188595656.1">
    <property type="nucleotide sequence ID" value="NZ_BMNL01000001.1"/>
</dbReference>
<dbReference type="SUPFAM" id="SSF69754">
    <property type="entry name" value="Ribosome binding protein Y (YfiA homologue)"/>
    <property type="match status" value="1"/>
</dbReference>
<accession>A0A830GR85</accession>
<evidence type="ECO:0000256" key="2">
    <source>
        <dbReference type="PROSITE-ProRule" id="PRU00703"/>
    </source>
</evidence>
<dbReference type="SMART" id="SM00116">
    <property type="entry name" value="CBS"/>
    <property type="match status" value="4"/>
</dbReference>
<dbReference type="InterPro" id="IPR046342">
    <property type="entry name" value="CBS_dom_sf"/>
</dbReference>
<dbReference type="PROSITE" id="PS51371">
    <property type="entry name" value="CBS"/>
    <property type="match status" value="3"/>
</dbReference>
<dbReference type="Pfam" id="PF00571">
    <property type="entry name" value="CBS"/>
    <property type="match status" value="4"/>
</dbReference>
<dbReference type="InterPro" id="IPR036567">
    <property type="entry name" value="RHF-like"/>
</dbReference>
<evidence type="ECO:0000256" key="1">
    <source>
        <dbReference type="ARBA" id="ARBA00023122"/>
    </source>
</evidence>
<dbReference type="InterPro" id="IPR051257">
    <property type="entry name" value="Diverse_CBS-Domain"/>
</dbReference>
<dbReference type="AlphaFoldDB" id="A0A830GR85"/>
<dbReference type="InterPro" id="IPR000644">
    <property type="entry name" value="CBS_dom"/>
</dbReference>
<comment type="caution">
    <text evidence="4">The sequence shown here is derived from an EMBL/GenBank/DDBJ whole genome shotgun (WGS) entry which is preliminary data.</text>
</comment>
<evidence type="ECO:0000313" key="4">
    <source>
        <dbReference type="EMBL" id="GGP19318.1"/>
    </source>
</evidence>
<sequence length="375" mass="41890">MSSIRDLIRKPTVVVGLNDKLSSVITSMREGRVFIAPVVNDNNKLVGILSYRELLRRRVPINSKASSVMSRPFSISESSSFERLIIKLHETKAREVPVVDDKNNLVGIIRRIDVINSIAPSLPKVDVSRAMSSPPITIGSNENVATARWLMVKHGISLLPVIQDGKLIGMITLTDLVEKIFYASTPRRARRGEVEGEEEKILAAPVASVMQEAATIDKSRPIADAIEKLNKHDGLIVTGDGVVGVLTGSDIVRLYVESSKVSIPITARINDVQDKYLRQMIERAVNNHLEKIAKITDIIDFKVDIRAKAMGNNDKRTRYEVAVRLKDSNNSFSVTSNGWDAVETIKDAMETLLKRVERSMDRMRSIKRREERPSE</sequence>
<feature type="domain" description="CBS" evidence="3">
    <location>
        <begin position="8"/>
        <end position="66"/>
    </location>
</feature>
<evidence type="ECO:0000259" key="3">
    <source>
        <dbReference type="PROSITE" id="PS51371"/>
    </source>
</evidence>
<dbReference type="PANTHER" id="PTHR43080:SF2">
    <property type="entry name" value="CBS DOMAIN-CONTAINING PROTEIN"/>
    <property type="match status" value="1"/>
</dbReference>
<dbReference type="OrthoDB" id="8919at2157"/>
<dbReference type="PANTHER" id="PTHR43080">
    <property type="entry name" value="CBS DOMAIN-CONTAINING PROTEIN CBSX3, MITOCHONDRIAL"/>
    <property type="match status" value="1"/>
</dbReference>
<evidence type="ECO:0000313" key="5">
    <source>
        <dbReference type="Proteomes" id="UP000610960"/>
    </source>
</evidence>
<dbReference type="SUPFAM" id="SSF54631">
    <property type="entry name" value="CBS-domain pair"/>
    <property type="match status" value="2"/>
</dbReference>
<organism evidence="4 5">
    <name type="scientific">Thermocladium modestius</name>
    <dbReference type="NCBI Taxonomy" id="62609"/>
    <lineage>
        <taxon>Archaea</taxon>
        <taxon>Thermoproteota</taxon>
        <taxon>Thermoprotei</taxon>
        <taxon>Thermoproteales</taxon>
        <taxon>Thermoproteaceae</taxon>
        <taxon>Thermocladium</taxon>
    </lineage>
</organism>
<dbReference type="Proteomes" id="UP000610960">
    <property type="component" value="Unassembled WGS sequence"/>
</dbReference>
<reference evidence="4" key="2">
    <citation type="submission" date="2020-09" db="EMBL/GenBank/DDBJ databases">
        <authorList>
            <person name="Sun Q."/>
            <person name="Ohkuma M."/>
        </authorList>
    </citation>
    <scope>NUCLEOTIDE SEQUENCE</scope>
    <source>
        <strain evidence="4">JCM 10088</strain>
    </source>
</reference>
<proteinExistence type="predicted"/>
<keyword evidence="1 2" id="KW-0129">CBS domain</keyword>
<dbReference type="EMBL" id="BMNL01000001">
    <property type="protein sequence ID" value="GGP19318.1"/>
    <property type="molecule type" value="Genomic_DNA"/>
</dbReference>
<reference evidence="4" key="1">
    <citation type="journal article" date="2014" name="Int. J. Syst. Evol. Microbiol.">
        <title>Complete genome sequence of Corynebacterium casei LMG S-19264T (=DSM 44701T), isolated from a smear-ripened cheese.</title>
        <authorList>
            <consortium name="US DOE Joint Genome Institute (JGI-PGF)"/>
            <person name="Walter F."/>
            <person name="Albersmeier A."/>
            <person name="Kalinowski J."/>
            <person name="Ruckert C."/>
        </authorList>
    </citation>
    <scope>NUCLEOTIDE SEQUENCE</scope>
    <source>
        <strain evidence="4">JCM 10088</strain>
    </source>
</reference>
<dbReference type="Gene3D" id="3.10.580.10">
    <property type="entry name" value="CBS-domain"/>
    <property type="match status" value="2"/>
</dbReference>
<keyword evidence="5" id="KW-1185">Reference proteome</keyword>
<protein>
    <recommendedName>
        <fullName evidence="3">CBS domain-containing protein</fullName>
    </recommendedName>
</protein>
<name>A0A830GR85_9CREN</name>